<keyword evidence="2" id="KW-0732">Signal</keyword>
<feature type="compositionally biased region" description="Basic and acidic residues" evidence="1">
    <location>
        <begin position="939"/>
        <end position="954"/>
    </location>
</feature>
<feature type="compositionally biased region" description="Polar residues" evidence="1">
    <location>
        <begin position="927"/>
        <end position="938"/>
    </location>
</feature>
<feature type="region of interest" description="Disordered" evidence="1">
    <location>
        <begin position="399"/>
        <end position="443"/>
    </location>
</feature>
<evidence type="ECO:0000313" key="3">
    <source>
        <dbReference type="EMBL" id="RZF40333.1"/>
    </source>
</evidence>
<feature type="chain" id="PRO_5019767651" evidence="2">
    <location>
        <begin position="19"/>
        <end position="1205"/>
    </location>
</feature>
<reference evidence="3 4" key="1">
    <citation type="journal article" date="2017" name="Gigascience">
        <title>Genome sequence of the small brown planthopper, Laodelphax striatellus.</title>
        <authorList>
            <person name="Zhu J."/>
            <person name="Jiang F."/>
            <person name="Wang X."/>
            <person name="Yang P."/>
            <person name="Bao Y."/>
            <person name="Zhao W."/>
            <person name="Wang W."/>
            <person name="Lu H."/>
            <person name="Wang Q."/>
            <person name="Cui N."/>
            <person name="Li J."/>
            <person name="Chen X."/>
            <person name="Luo L."/>
            <person name="Yu J."/>
            <person name="Kang L."/>
            <person name="Cui F."/>
        </authorList>
    </citation>
    <scope>NUCLEOTIDE SEQUENCE [LARGE SCALE GENOMIC DNA]</scope>
    <source>
        <strain evidence="3">Lst14</strain>
    </source>
</reference>
<evidence type="ECO:0000256" key="2">
    <source>
        <dbReference type="SAM" id="SignalP"/>
    </source>
</evidence>
<feature type="region of interest" description="Disordered" evidence="1">
    <location>
        <begin position="310"/>
        <end position="351"/>
    </location>
</feature>
<feature type="compositionally biased region" description="Basic residues" evidence="1">
    <location>
        <begin position="411"/>
        <end position="432"/>
    </location>
</feature>
<protein>
    <submittedName>
        <fullName evidence="3">Uncharacterized protein</fullName>
    </submittedName>
</protein>
<feature type="compositionally biased region" description="Low complexity" evidence="1">
    <location>
        <begin position="220"/>
        <end position="238"/>
    </location>
</feature>
<feature type="region of interest" description="Disordered" evidence="1">
    <location>
        <begin position="569"/>
        <end position="602"/>
    </location>
</feature>
<feature type="compositionally biased region" description="Polar residues" evidence="1">
    <location>
        <begin position="310"/>
        <end position="321"/>
    </location>
</feature>
<feature type="signal peptide" evidence="2">
    <location>
        <begin position="1"/>
        <end position="18"/>
    </location>
</feature>
<feature type="compositionally biased region" description="Low complexity" evidence="1">
    <location>
        <begin position="622"/>
        <end position="631"/>
    </location>
</feature>
<feature type="compositionally biased region" description="Polar residues" evidence="1">
    <location>
        <begin position="59"/>
        <end position="77"/>
    </location>
</feature>
<comment type="caution">
    <text evidence="3">The sequence shown here is derived from an EMBL/GenBank/DDBJ whole genome shotgun (WGS) entry which is preliminary data.</text>
</comment>
<feature type="compositionally biased region" description="Basic residues" evidence="1">
    <location>
        <begin position="1185"/>
        <end position="1205"/>
    </location>
</feature>
<proteinExistence type="predicted"/>
<dbReference type="EMBL" id="QKKF02018530">
    <property type="protein sequence ID" value="RZF40333.1"/>
    <property type="molecule type" value="Genomic_DNA"/>
</dbReference>
<feature type="region of interest" description="Disordered" evidence="1">
    <location>
        <begin position="721"/>
        <end position="747"/>
    </location>
</feature>
<evidence type="ECO:0000313" key="4">
    <source>
        <dbReference type="Proteomes" id="UP000291343"/>
    </source>
</evidence>
<name>A0A482X3M7_LAOST</name>
<feature type="compositionally biased region" description="Low complexity" evidence="1">
    <location>
        <begin position="588"/>
        <end position="598"/>
    </location>
</feature>
<evidence type="ECO:0000256" key="1">
    <source>
        <dbReference type="SAM" id="MobiDB-lite"/>
    </source>
</evidence>
<dbReference type="InParanoid" id="A0A482X3M7"/>
<feature type="compositionally biased region" description="Polar residues" evidence="1">
    <location>
        <begin position="252"/>
        <end position="264"/>
    </location>
</feature>
<organism evidence="3 4">
    <name type="scientific">Laodelphax striatellus</name>
    <name type="common">Small brown planthopper</name>
    <name type="synonym">Delphax striatella</name>
    <dbReference type="NCBI Taxonomy" id="195883"/>
    <lineage>
        <taxon>Eukaryota</taxon>
        <taxon>Metazoa</taxon>
        <taxon>Ecdysozoa</taxon>
        <taxon>Arthropoda</taxon>
        <taxon>Hexapoda</taxon>
        <taxon>Insecta</taxon>
        <taxon>Pterygota</taxon>
        <taxon>Neoptera</taxon>
        <taxon>Paraneoptera</taxon>
        <taxon>Hemiptera</taxon>
        <taxon>Auchenorrhyncha</taxon>
        <taxon>Fulgoroidea</taxon>
        <taxon>Delphacidae</taxon>
        <taxon>Criomorphinae</taxon>
        <taxon>Laodelphax</taxon>
    </lineage>
</organism>
<feature type="region of interest" description="Disordered" evidence="1">
    <location>
        <begin position="187"/>
        <end position="269"/>
    </location>
</feature>
<keyword evidence="4" id="KW-1185">Reference proteome</keyword>
<feature type="compositionally biased region" description="Polar residues" evidence="1">
    <location>
        <begin position="578"/>
        <end position="587"/>
    </location>
</feature>
<feature type="compositionally biased region" description="Polar residues" evidence="1">
    <location>
        <begin position="657"/>
        <end position="674"/>
    </location>
</feature>
<feature type="compositionally biased region" description="Polar residues" evidence="1">
    <location>
        <begin position="865"/>
        <end position="885"/>
    </location>
</feature>
<feature type="region of interest" description="Disordered" evidence="1">
    <location>
        <begin position="47"/>
        <end position="82"/>
    </location>
</feature>
<feature type="region of interest" description="Disordered" evidence="1">
    <location>
        <begin position="900"/>
        <end position="976"/>
    </location>
</feature>
<feature type="region of interest" description="Disordered" evidence="1">
    <location>
        <begin position="774"/>
        <end position="885"/>
    </location>
</feature>
<feature type="compositionally biased region" description="Basic and acidic residues" evidence="1">
    <location>
        <begin position="1164"/>
        <end position="1184"/>
    </location>
</feature>
<feature type="compositionally biased region" description="Basic and acidic residues" evidence="1">
    <location>
        <begin position="239"/>
        <end position="251"/>
    </location>
</feature>
<dbReference type="Proteomes" id="UP000291343">
    <property type="component" value="Unassembled WGS sequence"/>
</dbReference>
<dbReference type="AlphaFoldDB" id="A0A482X3M7"/>
<feature type="compositionally biased region" description="Low complexity" evidence="1">
    <location>
        <begin position="774"/>
        <end position="835"/>
    </location>
</feature>
<feature type="compositionally biased region" description="Low complexity" evidence="1">
    <location>
        <begin position="849"/>
        <end position="864"/>
    </location>
</feature>
<dbReference type="STRING" id="195883.A0A482X3M7"/>
<sequence length="1205" mass="130619">MKYIEALCILVALGSALARPQSEGRASRLEDDWRPMSNLRYVRPVYRPDPPLSRESKNQHIQNVTDGGNGQTSTGASVESARHVPTTATPIGESLKMVTKQLLQSPTATDMVVADVRTPPKIKNQQLKHEADLVSGKGEAVPVPFDEIHAYEIITSTQKATDSPKSSSMTPPTTQAGISTWVLLSGSASTSPTPVRKAPPKPTASIQAVSNPLGKKKTKPTTTESAATTAASEAAKSSSESKLKPTTDHAKQTVNSTKKFQTNSSKEETVKTPITINLQDSRFRNKTPITMGRVPTTSITKNKTEFVSTSSKKKVNATTPTPIAPPEVKNGSYAQNETSQNRKKPVASLPASLDTPTTITIIPTVINSMKRVPVYHHDIPVVPTTSVIIETESADYDPDEITTEDLITTTKRPRRPANKKKRKPGNKTKKRPAVQNAESEPIKEDVLESKVTIEGNATKSAVATHGSSPGSRPLSTRIYNYLAREVMPSVGVGIVGLVLTAGLAGLFLYPFGGGVVARRNAYEPAKNPLSSPDSHMYYYNEYSPKNEPDNGQAEETVFGQVLSGMSQSESQYSDSISKNSANTYNHDVNSNSNVNSGNKYRYDPGPSGAAAAIVYPTKDSKYTSSSSSDLSSIDRNRDSSGAYSTLTDIDSAHNDRNYPSLTTDNPDLSQFSGSQYSNLVGSSSATQFTSSGSSGSSGVYVGSIINPDTNFTYSEMVGSSSMKASDSNQHYPSMVSSPTVLTASDSTNTVPQYSSLIASPTTSNTENEGAQYLSRFGSSSSSSNSRPQYSSLISSSASPQYSSVVDSSSSSHYSPSMKDSSSSSHYSPSMKDSSSGSHYSPSIKDSDSSHFSPHISDSSSSKYSQLTGMSMESSNGKYSGLSPTHSSKYQASTYTAYSNPSDIGTQGGMYSVGSSSSSERENHRPAVQSTRYSEWESSSEQKDASSREEDKSDKSQPQFTAVHSSQFSAPSRTETAYPSGIDMISITGPNYSVGSGSESRRSSISNIGVEHGPRNMKIRRRRQIPSHNEIDADLPKDEPEFTSTTTKYIENNQESTTQSETITNSPTTTVETETTTIVSDKNETLNETVVESEKNVQNIDDDDTELTTSKPQEDGSFLSVVRRIAQFKFKLGLNLLRSTSMAVSRYFQSVQRRMEKVIRRLEKRAKEAEQQRKSKNEKSVERRTKREAKSHKKSKKSYKKKNVTT</sequence>
<dbReference type="OrthoDB" id="6623421at2759"/>
<feature type="compositionally biased region" description="Polar residues" evidence="1">
    <location>
        <begin position="955"/>
        <end position="976"/>
    </location>
</feature>
<accession>A0A482X3M7</accession>
<feature type="compositionally biased region" description="Low complexity" evidence="1">
    <location>
        <begin position="161"/>
        <end position="174"/>
    </location>
</feature>
<feature type="region of interest" description="Disordered" evidence="1">
    <location>
        <begin position="1164"/>
        <end position="1205"/>
    </location>
</feature>
<feature type="region of interest" description="Disordered" evidence="1">
    <location>
        <begin position="620"/>
        <end position="674"/>
    </location>
</feature>
<gene>
    <name evidence="3" type="ORF">LSTR_LSTR006942</name>
</gene>
<feature type="region of interest" description="Disordered" evidence="1">
    <location>
        <begin position="156"/>
        <end position="175"/>
    </location>
</feature>